<accession>A0A562CYF9</accession>
<evidence type="ECO:0000313" key="3">
    <source>
        <dbReference type="Proteomes" id="UP000321583"/>
    </source>
</evidence>
<keyword evidence="3" id="KW-1185">Reference proteome</keyword>
<evidence type="ECO:0000256" key="1">
    <source>
        <dbReference type="HAMAP-Rule" id="MF_02216"/>
    </source>
</evidence>
<comment type="caution">
    <text evidence="2">The sequence shown here is derived from an EMBL/GenBank/DDBJ whole genome shotgun (WGS) entry which is preliminary data.</text>
</comment>
<sequence>MIDLNHIDDLARRLSELVPPGLRESREELQASFRAALQAGLSRLDLVTREEFDVQRAVLLRTREKLHELERAVEQLEARLAAGDGGSGTAH</sequence>
<dbReference type="GO" id="GO:0005829">
    <property type="term" value="C:cytosol"/>
    <property type="evidence" value="ECO:0007669"/>
    <property type="project" value="TreeGrafter"/>
</dbReference>
<dbReference type="InterPro" id="IPR007475">
    <property type="entry name" value="UbiK"/>
</dbReference>
<dbReference type="HAMAP" id="MF_02216">
    <property type="entry name" value="UbiK"/>
    <property type="match status" value="1"/>
</dbReference>
<evidence type="ECO:0000313" key="2">
    <source>
        <dbReference type="EMBL" id="TWH02433.1"/>
    </source>
</evidence>
<dbReference type="EMBL" id="VLJS01000128">
    <property type="protein sequence ID" value="TWH02433.1"/>
    <property type="molecule type" value="Genomic_DNA"/>
</dbReference>
<organism evidence="2 3">
    <name type="scientific">Pseudoxanthomonas taiwanensis J19</name>
    <dbReference type="NCBI Taxonomy" id="935569"/>
    <lineage>
        <taxon>Bacteria</taxon>
        <taxon>Pseudomonadati</taxon>
        <taxon>Pseudomonadota</taxon>
        <taxon>Gammaproteobacteria</taxon>
        <taxon>Lysobacterales</taxon>
        <taxon>Lysobacteraceae</taxon>
        <taxon>Pseudoxanthomonas</taxon>
    </lineage>
</organism>
<protein>
    <recommendedName>
        <fullName evidence="1">Ubiquinone biosynthesis accessory factor UbiK</fullName>
    </recommendedName>
</protein>
<name>A0A562CYF9_9GAMM</name>
<gene>
    <name evidence="1" type="primary">ubiK</name>
    <name evidence="2" type="ORF">L613_009300000020</name>
</gene>
<dbReference type="UniPathway" id="UPA00232"/>
<dbReference type="Proteomes" id="UP000321583">
    <property type="component" value="Unassembled WGS sequence"/>
</dbReference>
<keyword evidence="1" id="KW-0963">Cytoplasm</keyword>
<dbReference type="PANTHER" id="PTHR38040">
    <property type="entry name" value="UBIQUINONE BIOSYNTHESIS ACCESSORY FACTOR UBIK"/>
    <property type="match status" value="1"/>
</dbReference>
<comment type="function">
    <text evidence="1">Required for efficient ubiquinone (coenzyme Q) biosynthesis. UbiK is probably an accessory factor of Ubi enzymes and facilitates ubiquinone biosynthesis by acting as an assembly factor, a targeting factor, or both.</text>
</comment>
<keyword evidence="1" id="KW-0831">Ubiquinone biosynthesis</keyword>
<dbReference type="OrthoDB" id="5297354at2"/>
<dbReference type="GO" id="GO:0006744">
    <property type="term" value="P:ubiquinone biosynthetic process"/>
    <property type="evidence" value="ECO:0007669"/>
    <property type="project" value="UniProtKB-UniRule"/>
</dbReference>
<dbReference type="NCBIfam" id="NF047835">
    <property type="entry name" value="UbiqAccUbiK"/>
    <property type="match status" value="1"/>
</dbReference>
<comment type="pathway">
    <text evidence="1">Cofactor biosynthesis; ubiquinone biosynthesis.</text>
</comment>
<dbReference type="RefSeq" id="WP_019397618.1">
    <property type="nucleotide sequence ID" value="NZ_VLJS01000128.1"/>
</dbReference>
<dbReference type="Pfam" id="PF04380">
    <property type="entry name" value="BMFP"/>
    <property type="match status" value="1"/>
</dbReference>
<comment type="subcellular location">
    <subcellularLocation>
        <location evidence="1">Cytoplasm</location>
    </subcellularLocation>
</comment>
<reference evidence="2 3" key="1">
    <citation type="submission" date="2019-07" db="EMBL/GenBank/DDBJ databases">
        <title>Genome sequencing of lignin-degrading bacterial isolates.</title>
        <authorList>
            <person name="Gladden J."/>
        </authorList>
    </citation>
    <scope>NUCLEOTIDE SEQUENCE [LARGE SCALE GENOMIC DNA]</scope>
    <source>
        <strain evidence="2 3">J19</strain>
    </source>
</reference>
<proteinExistence type="inferred from homology"/>
<comment type="similarity">
    <text evidence="1">Belongs to the UbiK family.</text>
</comment>
<dbReference type="AlphaFoldDB" id="A0A562CYF9"/>
<dbReference type="PANTHER" id="PTHR38040:SF1">
    <property type="entry name" value="UBIQUINONE BIOSYNTHESIS ACCESSORY FACTOR UBIK"/>
    <property type="match status" value="1"/>
</dbReference>